<protein>
    <submittedName>
        <fullName evidence="3">Uncharacterized protein</fullName>
    </submittedName>
</protein>
<reference evidence="3" key="1">
    <citation type="submission" date="2016-04" db="EMBL/GenBank/DDBJ databases">
        <authorList>
            <person name="Nguyen H.D."/>
            <person name="Samba Siva P."/>
            <person name="Cullis J."/>
            <person name="Levesque C.A."/>
            <person name="Hambleton S."/>
        </authorList>
    </citation>
    <scope>NUCLEOTIDE SEQUENCE</scope>
    <source>
        <strain evidence="3">DAOMC 236416</strain>
    </source>
</reference>
<organism evidence="3 4">
    <name type="scientific">Tilletia indica</name>
    <dbReference type="NCBI Taxonomy" id="43049"/>
    <lineage>
        <taxon>Eukaryota</taxon>
        <taxon>Fungi</taxon>
        <taxon>Dikarya</taxon>
        <taxon>Basidiomycota</taxon>
        <taxon>Ustilaginomycotina</taxon>
        <taxon>Exobasidiomycetes</taxon>
        <taxon>Tilletiales</taxon>
        <taxon>Tilletiaceae</taxon>
        <taxon>Tilletia</taxon>
    </lineage>
</organism>
<evidence type="ECO:0000313" key="4">
    <source>
        <dbReference type="Proteomes" id="UP000077521"/>
    </source>
</evidence>
<comment type="caution">
    <text evidence="3">The sequence shown here is derived from an EMBL/GenBank/DDBJ whole genome shotgun (WGS) entry which is preliminary data.</text>
</comment>
<keyword evidence="2" id="KW-0732">Signal</keyword>
<sequence>MRVTLAWLVLSILAVGTEATTQRCVTELNAHPGSGVVTVSQPAETVTLYKNDVSVAAGKEESRLRAPKVAAAARTSTRYSISYQTDVYHATKVARTESFTPTNLIIRAAATITKTAQAVVGTTTLYITTGPTGGTTTITSYTNNVPAPSLAKPVLQRREQIEPRQTQGVERRSSNGTIGQTNGVDINRFENFDDDPSVNRGSTEYCSDVLTATLDGPAPTAFAEPSPLARRADGSMVTVIETITAKKTVTVWPHPTPRATVTALAISSSVTPKPVTVTYTPTTKILTKTSYVPAAPTATVVVGGLDVCKPTKFSKLYDWTAYQAEALAFGITSFADISDPATCCAAAANKPGALAWALCDDTNDLHESCQKGVKGPCFVTYLKTIPGYTTAQDQCQTGNNATTFQYRAGTGQIGGPLQCASTYTPYNCFRPVLLLLGDYICLKA</sequence>
<name>A0A177TI54_9BASI</name>
<reference evidence="3" key="2">
    <citation type="journal article" date="2019" name="IMA Fungus">
        <title>Genome sequencing and comparison of five Tilletia species to identify candidate genes for the detection of regulated species infecting wheat.</title>
        <authorList>
            <person name="Nguyen H.D.T."/>
            <person name="Sultana T."/>
            <person name="Kesanakurti P."/>
            <person name="Hambleton S."/>
        </authorList>
    </citation>
    <scope>NUCLEOTIDE SEQUENCE</scope>
    <source>
        <strain evidence="3">DAOMC 236416</strain>
    </source>
</reference>
<evidence type="ECO:0000256" key="1">
    <source>
        <dbReference type="SAM" id="MobiDB-lite"/>
    </source>
</evidence>
<feature type="region of interest" description="Disordered" evidence="1">
    <location>
        <begin position="162"/>
        <end position="196"/>
    </location>
</feature>
<feature type="signal peptide" evidence="2">
    <location>
        <begin position="1"/>
        <end position="19"/>
    </location>
</feature>
<proteinExistence type="predicted"/>
<feature type="chain" id="PRO_5043500945" evidence="2">
    <location>
        <begin position="20"/>
        <end position="444"/>
    </location>
</feature>
<accession>A0A177TI54</accession>
<gene>
    <name evidence="3" type="ORF">A4X13_0g973</name>
</gene>
<evidence type="ECO:0000256" key="2">
    <source>
        <dbReference type="SAM" id="SignalP"/>
    </source>
</evidence>
<dbReference type="EMBL" id="LWDF02000034">
    <property type="protein sequence ID" value="KAE8259505.1"/>
    <property type="molecule type" value="Genomic_DNA"/>
</dbReference>
<evidence type="ECO:0000313" key="3">
    <source>
        <dbReference type="EMBL" id="KAE8259505.1"/>
    </source>
</evidence>
<dbReference type="Proteomes" id="UP000077521">
    <property type="component" value="Unassembled WGS sequence"/>
</dbReference>
<dbReference type="AlphaFoldDB" id="A0A177TI54"/>
<keyword evidence="4" id="KW-1185">Reference proteome</keyword>
<feature type="compositionally biased region" description="Polar residues" evidence="1">
    <location>
        <begin position="163"/>
        <end position="184"/>
    </location>
</feature>